<proteinExistence type="predicted"/>
<dbReference type="Gene3D" id="1.25.40.10">
    <property type="entry name" value="Tetratricopeptide repeat domain"/>
    <property type="match status" value="1"/>
</dbReference>
<dbReference type="EMBL" id="PFFQ01000056">
    <property type="protein sequence ID" value="PIW14732.1"/>
    <property type="molecule type" value="Genomic_DNA"/>
</dbReference>
<gene>
    <name evidence="1" type="ORF">COW36_20210</name>
</gene>
<comment type="caution">
    <text evidence="1">The sequence shown here is derived from an EMBL/GenBank/DDBJ whole genome shotgun (WGS) entry which is preliminary data.</text>
</comment>
<reference evidence="1 2" key="1">
    <citation type="submission" date="2017-09" db="EMBL/GenBank/DDBJ databases">
        <title>Depth-based differentiation of microbial function through sediment-hosted aquifers and enrichment of novel symbionts in the deep terrestrial subsurface.</title>
        <authorList>
            <person name="Probst A.J."/>
            <person name="Ladd B."/>
            <person name="Jarett J.K."/>
            <person name="Geller-Mcgrath D.E."/>
            <person name="Sieber C.M."/>
            <person name="Emerson J.B."/>
            <person name="Anantharaman K."/>
            <person name="Thomas B.C."/>
            <person name="Malmstrom R."/>
            <person name="Stieglmeier M."/>
            <person name="Klingl A."/>
            <person name="Woyke T."/>
            <person name="Ryan C.M."/>
            <person name="Banfield J.F."/>
        </authorList>
    </citation>
    <scope>NUCLEOTIDE SEQUENCE [LARGE SCALE GENOMIC DNA]</scope>
    <source>
        <strain evidence="1">CG17_big_fil_post_rev_8_21_14_2_50_48_46</strain>
    </source>
</reference>
<accession>A0A2M7G0H8</accession>
<dbReference type="Proteomes" id="UP000231019">
    <property type="component" value="Unassembled WGS sequence"/>
</dbReference>
<evidence type="ECO:0000313" key="1">
    <source>
        <dbReference type="EMBL" id="PIW14732.1"/>
    </source>
</evidence>
<evidence type="ECO:0000313" key="2">
    <source>
        <dbReference type="Proteomes" id="UP000231019"/>
    </source>
</evidence>
<name>A0A2M7G0H8_9BACT</name>
<organism evidence="1 2">
    <name type="scientific">bacterium (Candidatus Blackallbacteria) CG17_big_fil_post_rev_8_21_14_2_50_48_46</name>
    <dbReference type="NCBI Taxonomy" id="2014261"/>
    <lineage>
        <taxon>Bacteria</taxon>
        <taxon>Candidatus Blackallbacteria</taxon>
    </lineage>
</organism>
<dbReference type="AlphaFoldDB" id="A0A2M7G0H8"/>
<protein>
    <submittedName>
        <fullName evidence="1">Uncharacterized protein</fullName>
    </submittedName>
</protein>
<dbReference type="InterPro" id="IPR011990">
    <property type="entry name" value="TPR-like_helical_dom_sf"/>
</dbReference>
<sequence>MIQARNSFVKSQRYFRLALKKADPDFSFLYAKGIEHFRDSLTADPQFQTWLEGLDALLDLFQAQPTQTWLLEVMERICLEYSEQVYPAPDELFLLLGFLSKFKNFSDLEPELYQRIFQFAEGFFQYFGKMHSEWNGELLFLRAELLFQIALSSSPPSQPFLQAATHSFLQAKHWKPQNSESESALATSLLYQACYASEGQKMLYKQAWQSLCALLRNPQPYPPRLEFSEILWYALIQNLSFSENLTLFKLLTKNWLYDQTLSVEERAFWLTEQQKKHYLSALQRLHRSLLMQLETQSFNHSQSAHYLEAWLEMVSVGKTEFSWLRACLQLTQMLQTTVAEIEFQTGLQNLAQLLQNWLEQGFPEAAKGCANWLGALLPMISALETQSLLELAHGFYLILAEMLLQGWLDEDGYQQVWLDILSQRLMQNRQHDPVSQALIQHMENAWMALIACSPDEHIIIDNRETLLELLIRSRSRQFERLLEMLHNLYAMLLNRHTCDFNLANLASYLQTLAEHRSGEESRQLLLESCQAYAQACSIAEDDTELLFAWQTALRRLAEFDPEHAQELESEADDIYRQALELLYQRS</sequence>